<dbReference type="Gene3D" id="3.30.530.20">
    <property type="match status" value="1"/>
</dbReference>
<evidence type="ECO:0000259" key="2">
    <source>
        <dbReference type="Pfam" id="PF08338"/>
    </source>
</evidence>
<dbReference type="SUPFAM" id="SSF51735">
    <property type="entry name" value="NAD(P)-binding Rossmann-fold domains"/>
    <property type="match status" value="1"/>
</dbReference>
<protein>
    <submittedName>
        <fullName evidence="3">DUF1731 domain-containing protein</fullName>
    </submittedName>
</protein>
<dbReference type="RefSeq" id="WP_373970940.1">
    <property type="nucleotide sequence ID" value="NZ_JBHDLJ010000002.1"/>
</dbReference>
<accession>A0ABV4UJN6</accession>
<dbReference type="PANTHER" id="PTHR11092">
    <property type="entry name" value="SUGAR NUCLEOTIDE EPIMERASE RELATED"/>
    <property type="match status" value="1"/>
</dbReference>
<dbReference type="InterPro" id="IPR019587">
    <property type="entry name" value="Polyketide_cyclase/dehydratase"/>
</dbReference>
<dbReference type="Gene3D" id="3.40.50.720">
    <property type="entry name" value="NAD(P)-binding Rossmann-like Domain"/>
    <property type="match status" value="1"/>
</dbReference>
<dbReference type="SUPFAM" id="SSF55961">
    <property type="entry name" value="Bet v1-like"/>
    <property type="match status" value="1"/>
</dbReference>
<dbReference type="InterPro" id="IPR013549">
    <property type="entry name" value="DUF1731"/>
</dbReference>
<evidence type="ECO:0000313" key="4">
    <source>
        <dbReference type="Proteomes" id="UP001575652"/>
    </source>
</evidence>
<dbReference type="InterPro" id="IPR001509">
    <property type="entry name" value="Epimerase_deHydtase"/>
</dbReference>
<name>A0ABV4UJN6_9MICC</name>
<dbReference type="Pfam" id="PF10604">
    <property type="entry name" value="Polyketide_cyc2"/>
    <property type="match status" value="1"/>
</dbReference>
<dbReference type="PANTHER" id="PTHR11092:SF0">
    <property type="entry name" value="EPIMERASE FAMILY PROTEIN SDR39U1"/>
    <property type="match status" value="1"/>
</dbReference>
<feature type="domain" description="NAD-dependent epimerase/dehydratase" evidence="1">
    <location>
        <begin position="156"/>
        <end position="279"/>
    </location>
</feature>
<dbReference type="InterPro" id="IPR023393">
    <property type="entry name" value="START-like_dom_sf"/>
</dbReference>
<dbReference type="EMBL" id="JBHDLJ010000002">
    <property type="protein sequence ID" value="MFB0833778.1"/>
    <property type="molecule type" value="Genomic_DNA"/>
</dbReference>
<proteinExistence type="predicted"/>
<evidence type="ECO:0000259" key="1">
    <source>
        <dbReference type="Pfam" id="PF01370"/>
    </source>
</evidence>
<dbReference type="Proteomes" id="UP001575652">
    <property type="component" value="Unassembled WGS sequence"/>
</dbReference>
<organism evidence="3 4">
    <name type="scientific">Arthrobacter halodurans</name>
    <dbReference type="NCBI Taxonomy" id="516699"/>
    <lineage>
        <taxon>Bacteria</taxon>
        <taxon>Bacillati</taxon>
        <taxon>Actinomycetota</taxon>
        <taxon>Actinomycetes</taxon>
        <taxon>Micrococcales</taxon>
        <taxon>Micrococcaceae</taxon>
        <taxon>Arthrobacter</taxon>
    </lineage>
</organism>
<dbReference type="Pfam" id="PF08338">
    <property type="entry name" value="DUF1731"/>
    <property type="match status" value="1"/>
</dbReference>
<reference evidence="3 4" key="1">
    <citation type="submission" date="2024-09" db="EMBL/GenBank/DDBJ databases">
        <authorList>
            <person name="Salinas-Garcia M.A."/>
            <person name="Prieme A."/>
        </authorList>
    </citation>
    <scope>NUCLEOTIDE SEQUENCE [LARGE SCALE GENOMIC DNA]</scope>
    <source>
        <strain evidence="3 4">DSM 21081</strain>
    </source>
</reference>
<comment type="caution">
    <text evidence="3">The sequence shown here is derived from an EMBL/GenBank/DDBJ whole genome shotgun (WGS) entry which is preliminary data.</text>
</comment>
<dbReference type="Pfam" id="PF01370">
    <property type="entry name" value="Epimerase"/>
    <property type="match status" value="1"/>
</dbReference>
<gene>
    <name evidence="3" type="ORF">ACETWP_04190</name>
</gene>
<keyword evidence="4" id="KW-1185">Reference proteome</keyword>
<evidence type="ECO:0000313" key="3">
    <source>
        <dbReference type="EMBL" id="MFB0833778.1"/>
    </source>
</evidence>
<feature type="domain" description="DUF1731" evidence="2">
    <location>
        <begin position="415"/>
        <end position="464"/>
    </location>
</feature>
<sequence length="466" mass="49130">MASWNRTQSHHFDLAPEVLWPVIADPSALPLWNRAVAALVPRTADPAPGTALDFEPRPALIGAIHARTAPPAVVVRRVAGREFSWRQPQPGGGLLVRWELRPEHGGTRLVQTVSVDGPGTPLFGPSSAGPLAAGFAENCARLHRLAGGSATREPKIVIAGGSGFLGRRLAADLACRNHDVVVLTRSHDPGSPFRQVAWDGAGPGAWTRELEHAGPVAVVNLAGRSVDCRPSPGHVAALRDSRVRSTRALVEACAALPRPVSRWVQASTTAVYGDAGEDRLDEHSALPSGGAALPQMTGVAVPWEKAAAGANTHHQTILRTAIVLERECPAFDRLSLLARAGLGGPVGDGRQWFSWIHLEDWLGVVRAGLGLEPSVELPSGVVVAAAPEPVRNAELMSMLRERLAPRRLRRWSVPAPAPLVRLGALALGTDPALGLTGRHATSAVLGDAGFAFRHPRLGAALSDITG</sequence>
<dbReference type="InterPro" id="IPR036291">
    <property type="entry name" value="NAD(P)-bd_dom_sf"/>
</dbReference>